<proteinExistence type="predicted"/>
<gene>
    <name evidence="2" type="ORF">AFUS01_LOCUS22759</name>
</gene>
<sequence>PQSPPTSPPQSPPTSPPRSPPNFPLGSPPNSPRKFLPNSTRDMPTENQRDTSPRISDSDEEYPTEDISTDFPSRTTRNYFESSEDIHSRDASSCYNYFGVDNSNNVEASVETVDNTLSTINRKTPVPLWRPWDSSERTLIETSVITLHRPWDSPSTIVGNNQTSHVEPIEPCSSPSINISSNLPCSSKMNREIGTAPQILSFSKKRQISERRSLVPMYDSSSSDSEDLDTAGEMIILEEEILPRILTGSSEIVGETDVVEAILLPQDKPDKISQRRFTFGPSEIERESIFPSLPATTSSRKARKRQQSEHMTSDENLAKLSLKEAAKKNKTSSSDSDDWRQTRSATTAAKLALRSGKLI</sequence>
<feature type="non-terminal residue" evidence="2">
    <location>
        <position position="1"/>
    </location>
</feature>
<feature type="compositionally biased region" description="Basic and acidic residues" evidence="1">
    <location>
        <begin position="43"/>
        <end position="52"/>
    </location>
</feature>
<protein>
    <submittedName>
        <fullName evidence="2">Uncharacterized protein</fullName>
    </submittedName>
</protein>
<feature type="compositionally biased region" description="Pro residues" evidence="1">
    <location>
        <begin position="1"/>
        <end position="31"/>
    </location>
</feature>
<comment type="caution">
    <text evidence="2">The sequence shown here is derived from an EMBL/GenBank/DDBJ whole genome shotgun (WGS) entry which is preliminary data.</text>
</comment>
<keyword evidence="3" id="KW-1185">Reference proteome</keyword>
<accession>A0A8J2KFX6</accession>
<organism evidence="2 3">
    <name type="scientific">Allacma fusca</name>
    <dbReference type="NCBI Taxonomy" id="39272"/>
    <lineage>
        <taxon>Eukaryota</taxon>
        <taxon>Metazoa</taxon>
        <taxon>Ecdysozoa</taxon>
        <taxon>Arthropoda</taxon>
        <taxon>Hexapoda</taxon>
        <taxon>Collembola</taxon>
        <taxon>Symphypleona</taxon>
        <taxon>Sminthuridae</taxon>
        <taxon>Allacma</taxon>
    </lineage>
</organism>
<dbReference type="EMBL" id="CAJVCH010267827">
    <property type="protein sequence ID" value="CAG7734364.1"/>
    <property type="molecule type" value="Genomic_DNA"/>
</dbReference>
<feature type="region of interest" description="Disordered" evidence="1">
    <location>
        <begin position="291"/>
        <end position="344"/>
    </location>
</feature>
<dbReference type="AlphaFoldDB" id="A0A8J2KFX6"/>
<dbReference type="Proteomes" id="UP000708208">
    <property type="component" value="Unassembled WGS sequence"/>
</dbReference>
<evidence type="ECO:0000256" key="1">
    <source>
        <dbReference type="SAM" id="MobiDB-lite"/>
    </source>
</evidence>
<name>A0A8J2KFX6_9HEXA</name>
<feature type="region of interest" description="Disordered" evidence="1">
    <location>
        <begin position="1"/>
        <end position="76"/>
    </location>
</feature>
<evidence type="ECO:0000313" key="2">
    <source>
        <dbReference type="EMBL" id="CAG7734364.1"/>
    </source>
</evidence>
<feature type="compositionally biased region" description="Acidic residues" evidence="1">
    <location>
        <begin position="58"/>
        <end position="68"/>
    </location>
</feature>
<feature type="compositionally biased region" description="Basic and acidic residues" evidence="1">
    <location>
        <begin position="306"/>
        <end position="327"/>
    </location>
</feature>
<reference evidence="2" key="1">
    <citation type="submission" date="2021-06" db="EMBL/GenBank/DDBJ databases">
        <authorList>
            <person name="Hodson N. C."/>
            <person name="Mongue J. A."/>
            <person name="Jaron S. K."/>
        </authorList>
    </citation>
    <scope>NUCLEOTIDE SEQUENCE</scope>
</reference>
<evidence type="ECO:0000313" key="3">
    <source>
        <dbReference type="Proteomes" id="UP000708208"/>
    </source>
</evidence>